<dbReference type="KEGG" id="blac:94350835"/>
<keyword evidence="2" id="KW-1133">Transmembrane helix</keyword>
<sequence length="125" mass="13599">MVRIINGEIVPDDDPRVRAQLQPQQNQLPHRRFGYVHGSKSSVAPSGSGTRAPPAPGLSPLEELARQVGLDGTLVVPAVLGFPARPILKIYVVMGVLLTAVFGWRALVFLCFAYFLIKQQPSPTQ</sequence>
<dbReference type="AlphaFoldDB" id="A0A976FPP1"/>
<feature type="region of interest" description="Disordered" evidence="1">
    <location>
        <begin position="37"/>
        <end position="58"/>
    </location>
</feature>
<accession>A0A976FPP1</accession>
<feature type="transmembrane region" description="Helical" evidence="2">
    <location>
        <begin position="90"/>
        <end position="117"/>
    </location>
</feature>
<proteinExistence type="predicted"/>
<keyword evidence="4" id="KW-1185">Reference proteome</keyword>
<dbReference type="RefSeq" id="XP_067820112.1">
    <property type="nucleotide sequence ID" value="XM_067965164.1"/>
</dbReference>
<reference evidence="3 4" key="1">
    <citation type="journal article" date="2021" name="Genome Biol.">
        <title>AFLAP: assembly-free linkage analysis pipeline using k-mers from genome sequencing data.</title>
        <authorList>
            <person name="Fletcher K."/>
            <person name="Zhang L."/>
            <person name="Gil J."/>
            <person name="Han R."/>
            <person name="Cavanaugh K."/>
            <person name="Michelmore R."/>
        </authorList>
    </citation>
    <scope>NUCLEOTIDE SEQUENCE [LARGE SCALE GENOMIC DNA]</scope>
    <source>
        <strain evidence="3 4">SF5</strain>
    </source>
</reference>
<dbReference type="OrthoDB" id="10060343at2759"/>
<dbReference type="EMBL" id="SHOA02000001">
    <property type="protein sequence ID" value="TDH70613.1"/>
    <property type="molecule type" value="Genomic_DNA"/>
</dbReference>
<evidence type="ECO:0000313" key="3">
    <source>
        <dbReference type="EMBL" id="TDH70613.1"/>
    </source>
</evidence>
<evidence type="ECO:0000313" key="4">
    <source>
        <dbReference type="Proteomes" id="UP000294530"/>
    </source>
</evidence>
<dbReference type="Proteomes" id="UP000294530">
    <property type="component" value="Unassembled WGS sequence"/>
</dbReference>
<gene>
    <name evidence="3" type="ORF">CCR75_007100</name>
</gene>
<protein>
    <submittedName>
        <fullName evidence="3">Uncharacterized protein</fullName>
    </submittedName>
</protein>
<dbReference type="PANTHER" id="PTHR33690">
    <property type="entry name" value="DUF4605 DOMAIN-CONTAINING PROTEIN"/>
    <property type="match status" value="1"/>
</dbReference>
<feature type="compositionally biased region" description="Polar residues" evidence="1">
    <location>
        <begin position="39"/>
        <end position="49"/>
    </location>
</feature>
<keyword evidence="2" id="KW-0472">Membrane</keyword>
<dbReference type="PANTHER" id="PTHR33690:SF3">
    <property type="entry name" value="UBIQUITIN-LIKE DOMAIN-CONTAINING PROTEIN"/>
    <property type="match status" value="1"/>
</dbReference>
<evidence type="ECO:0000256" key="1">
    <source>
        <dbReference type="SAM" id="MobiDB-lite"/>
    </source>
</evidence>
<keyword evidence="2" id="KW-0812">Transmembrane</keyword>
<comment type="caution">
    <text evidence="3">The sequence shown here is derived from an EMBL/GenBank/DDBJ whole genome shotgun (WGS) entry which is preliminary data.</text>
</comment>
<organism evidence="3 4">
    <name type="scientific">Bremia lactucae</name>
    <name type="common">Lettuce downy mildew</name>
    <dbReference type="NCBI Taxonomy" id="4779"/>
    <lineage>
        <taxon>Eukaryota</taxon>
        <taxon>Sar</taxon>
        <taxon>Stramenopiles</taxon>
        <taxon>Oomycota</taxon>
        <taxon>Peronosporomycetes</taxon>
        <taxon>Peronosporales</taxon>
        <taxon>Peronosporaceae</taxon>
        <taxon>Bremia</taxon>
    </lineage>
</organism>
<name>A0A976FPP1_BRELC</name>
<evidence type="ECO:0000256" key="2">
    <source>
        <dbReference type="SAM" id="Phobius"/>
    </source>
</evidence>
<dbReference type="InterPro" id="IPR052502">
    <property type="entry name" value="FAM241_domain"/>
</dbReference>
<dbReference type="GeneID" id="94350835"/>